<evidence type="ECO:0000313" key="2">
    <source>
        <dbReference type="EMBL" id="GBN29820.1"/>
    </source>
</evidence>
<evidence type="ECO:0000256" key="1">
    <source>
        <dbReference type="SAM" id="MobiDB-lite"/>
    </source>
</evidence>
<reference evidence="2 3" key="1">
    <citation type="journal article" date="2019" name="Sci. Rep.">
        <title>Orb-weaving spider Araneus ventricosus genome elucidates the spidroin gene catalogue.</title>
        <authorList>
            <person name="Kono N."/>
            <person name="Nakamura H."/>
            <person name="Ohtoshi R."/>
            <person name="Moran D.A.P."/>
            <person name="Shinohara A."/>
            <person name="Yoshida Y."/>
            <person name="Fujiwara M."/>
            <person name="Mori M."/>
            <person name="Tomita M."/>
            <person name="Arakawa K."/>
        </authorList>
    </citation>
    <scope>NUCLEOTIDE SEQUENCE [LARGE SCALE GENOMIC DNA]</scope>
</reference>
<dbReference type="Proteomes" id="UP000499080">
    <property type="component" value="Unassembled WGS sequence"/>
</dbReference>
<proteinExistence type="predicted"/>
<comment type="caution">
    <text evidence="2">The sequence shown here is derived from an EMBL/GenBank/DDBJ whole genome shotgun (WGS) entry which is preliminary data.</text>
</comment>
<name>A0A4Y2MTW5_ARAVE</name>
<keyword evidence="3" id="KW-1185">Reference proteome</keyword>
<feature type="non-terminal residue" evidence="2">
    <location>
        <position position="1"/>
    </location>
</feature>
<organism evidence="2 3">
    <name type="scientific">Araneus ventricosus</name>
    <name type="common">Orbweaver spider</name>
    <name type="synonym">Epeira ventricosa</name>
    <dbReference type="NCBI Taxonomy" id="182803"/>
    <lineage>
        <taxon>Eukaryota</taxon>
        <taxon>Metazoa</taxon>
        <taxon>Ecdysozoa</taxon>
        <taxon>Arthropoda</taxon>
        <taxon>Chelicerata</taxon>
        <taxon>Arachnida</taxon>
        <taxon>Araneae</taxon>
        <taxon>Araneomorphae</taxon>
        <taxon>Entelegynae</taxon>
        <taxon>Araneoidea</taxon>
        <taxon>Araneidae</taxon>
        <taxon>Araneus</taxon>
    </lineage>
</organism>
<evidence type="ECO:0000313" key="3">
    <source>
        <dbReference type="Proteomes" id="UP000499080"/>
    </source>
</evidence>
<feature type="region of interest" description="Disordered" evidence="1">
    <location>
        <begin position="1"/>
        <end position="50"/>
    </location>
</feature>
<protein>
    <submittedName>
        <fullName evidence="2">Uncharacterized protein</fullName>
    </submittedName>
</protein>
<gene>
    <name evidence="2" type="ORF">AVEN_129081_1</name>
</gene>
<sequence>QYSAALEEVSKKKQAEDESDASDIDGGVVEGEKQDSDIDVEDNPVHDKYS</sequence>
<accession>A0A4Y2MTW5</accession>
<dbReference type="AlphaFoldDB" id="A0A4Y2MTW5"/>
<dbReference type="EMBL" id="BGPR01007827">
    <property type="protein sequence ID" value="GBN29820.1"/>
    <property type="molecule type" value="Genomic_DNA"/>
</dbReference>